<keyword evidence="8" id="KW-0694">RNA-binding</keyword>
<feature type="binding site" evidence="11">
    <location>
        <position position="185"/>
    </location>
    <ligand>
        <name>S-adenosyl-L-methionine</name>
        <dbReference type="ChEBI" id="CHEBI:59789"/>
    </ligand>
</feature>
<evidence type="ECO:0000256" key="12">
    <source>
        <dbReference type="SAM" id="MobiDB-lite"/>
    </source>
</evidence>
<dbReference type="GO" id="GO:0051254">
    <property type="term" value="P:positive regulation of RNA metabolic process"/>
    <property type="evidence" value="ECO:0007669"/>
    <property type="project" value="UniProtKB-ARBA"/>
</dbReference>
<keyword evidence="14" id="KW-1185">Reference proteome</keyword>
<reference evidence="13 14" key="1">
    <citation type="journal article" date="2018" name="Sci. Rep.">
        <title>Comparative analysis of the Pocillopora damicornis genome highlights role of immune system in coral evolution.</title>
        <authorList>
            <person name="Cunning R."/>
            <person name="Bay R.A."/>
            <person name="Gillette P."/>
            <person name="Baker A.C."/>
            <person name="Traylor-Knowles N."/>
        </authorList>
    </citation>
    <scope>NUCLEOTIDE SEQUENCE [LARGE SCALE GENOMIC DNA]</scope>
    <source>
        <strain evidence="13">RSMAS</strain>
        <tissue evidence="13">Whole animal</tissue>
    </source>
</reference>
<dbReference type="GO" id="GO:0006397">
    <property type="term" value="P:mRNA processing"/>
    <property type="evidence" value="ECO:0007669"/>
    <property type="project" value="UniProtKB-ARBA"/>
</dbReference>
<dbReference type="GO" id="GO:0009896">
    <property type="term" value="P:positive regulation of catabolic process"/>
    <property type="evidence" value="ECO:0007669"/>
    <property type="project" value="UniProtKB-ARBA"/>
</dbReference>
<dbReference type="GO" id="GO:0003723">
    <property type="term" value="F:RNA binding"/>
    <property type="evidence" value="ECO:0007669"/>
    <property type="project" value="UniProtKB-KW"/>
</dbReference>
<evidence type="ECO:0000256" key="8">
    <source>
        <dbReference type="ARBA" id="ARBA00022884"/>
    </source>
</evidence>
<dbReference type="GO" id="GO:0043488">
    <property type="term" value="P:regulation of mRNA stability"/>
    <property type="evidence" value="ECO:0007669"/>
    <property type="project" value="UniProtKB-ARBA"/>
</dbReference>
<dbReference type="Proteomes" id="UP000275408">
    <property type="component" value="Unassembled WGS sequence"/>
</dbReference>
<evidence type="ECO:0000256" key="9">
    <source>
        <dbReference type="ARBA" id="ARBA00023242"/>
    </source>
</evidence>
<sequence>MGFNDHMHPRNPYKNSPPDFRVLADKFEYFRKFAKENKAGEFSINFKDPESLRALTCALLESDFGLKLSIPLDRLIPTVPLRLNYILWIEDLLACAPVAQRRAVVRGFDIGSGASCIYALLGAKLNNWHFLATEVDELSVSFAKENVKCNGLEGNIEVKQVTQGSFLKIPLEDEEIKEFDFCMCNPPFFISDFEASYGNTRSEKRPQPSGICTGAETEIVTGGGEVEFVRGIINDSLLLKEHFSWYTTMLGKKSSVAPVLACLSKNGIKTTITTEFCQGHTMRWGVAWSFLPDVKVQEIPSKRRKRNKKTKPLQFVIPDEFMATSASCETETQIPDRVTAIGLYIKKLLIELKVFVHEEGKEDKSKGIFALQCHACEMTWAHQRRKRRENLRKVSPEAKTSESQSGCVDEVAIRDTSDETKVRTVFKSDATDLGETCESLFPESYNPLNSVKNDSNQDENASRPLLLFTLRVGAGAEIASNLSRDVVVLEIIWVDGQNKNDLYQLFQFLQNKILKGL</sequence>
<evidence type="ECO:0000256" key="3">
    <source>
        <dbReference type="ARBA" id="ARBA00005878"/>
    </source>
</evidence>
<evidence type="ECO:0000256" key="6">
    <source>
        <dbReference type="ARBA" id="ARBA00022679"/>
    </source>
</evidence>
<accession>A0A3M6V5L1</accession>
<evidence type="ECO:0000256" key="11">
    <source>
        <dbReference type="PIRSR" id="PIRSR037350-1"/>
    </source>
</evidence>
<dbReference type="Pfam" id="PF05971">
    <property type="entry name" value="Methyltransf_10"/>
    <property type="match status" value="1"/>
</dbReference>
<evidence type="ECO:0000256" key="2">
    <source>
        <dbReference type="ARBA" id="ARBA00004496"/>
    </source>
</evidence>
<dbReference type="CDD" id="cd02440">
    <property type="entry name" value="AdoMet_MTases"/>
    <property type="match status" value="1"/>
</dbReference>
<protein>
    <recommendedName>
        <fullName evidence="10">U6 small nuclear RNA (adenine-(43)-N(6))-methyltransferase</fullName>
        <ecNumber evidence="10">2.1.1.-</ecNumber>
    </recommendedName>
</protein>
<gene>
    <name evidence="13" type="ORF">pdam_00014187</name>
</gene>
<dbReference type="AlphaFoldDB" id="A0A3M6V5L1"/>
<dbReference type="GO" id="GO:0070475">
    <property type="term" value="P:rRNA base methylation"/>
    <property type="evidence" value="ECO:0007669"/>
    <property type="project" value="TreeGrafter"/>
</dbReference>
<dbReference type="EC" id="2.1.1.-" evidence="10"/>
<feature type="binding site" evidence="11">
    <location>
        <position position="134"/>
    </location>
    <ligand>
        <name>S-adenosyl-L-methionine</name>
        <dbReference type="ChEBI" id="CHEBI:59789"/>
    </ligand>
</feature>
<feature type="region of interest" description="Disordered" evidence="12">
    <location>
        <begin position="387"/>
        <end position="410"/>
    </location>
</feature>
<dbReference type="InterPro" id="IPR010286">
    <property type="entry name" value="METTL16/RlmF"/>
</dbReference>
<dbReference type="GO" id="GO:0005634">
    <property type="term" value="C:nucleus"/>
    <property type="evidence" value="ECO:0007669"/>
    <property type="project" value="UniProtKB-SubCell"/>
</dbReference>
<dbReference type="OMA" id="TEFCQGH"/>
<dbReference type="Gene3D" id="3.40.50.150">
    <property type="entry name" value="Vaccinia Virus protein VP39"/>
    <property type="match status" value="1"/>
</dbReference>
<feature type="binding site" evidence="11">
    <location>
        <position position="111"/>
    </location>
    <ligand>
        <name>S-adenosyl-L-methionine</name>
        <dbReference type="ChEBI" id="CHEBI:59789"/>
    </ligand>
</feature>
<keyword evidence="4" id="KW-0963">Cytoplasm</keyword>
<proteinExistence type="inferred from homology"/>
<dbReference type="STRING" id="46731.A0A3M6V5L1"/>
<evidence type="ECO:0000256" key="4">
    <source>
        <dbReference type="ARBA" id="ARBA00022490"/>
    </source>
</evidence>
<evidence type="ECO:0000256" key="1">
    <source>
        <dbReference type="ARBA" id="ARBA00004123"/>
    </source>
</evidence>
<comment type="caution">
    <text evidence="13">The sequence shown here is derived from an EMBL/GenBank/DDBJ whole genome shotgun (WGS) entry which is preliminary data.</text>
</comment>
<keyword evidence="7 11" id="KW-0949">S-adenosyl-L-methionine</keyword>
<evidence type="ECO:0000256" key="5">
    <source>
        <dbReference type="ARBA" id="ARBA00022603"/>
    </source>
</evidence>
<dbReference type="InterPro" id="IPR017182">
    <property type="entry name" value="METTL16/PsiM"/>
</dbReference>
<evidence type="ECO:0000313" key="14">
    <source>
        <dbReference type="Proteomes" id="UP000275408"/>
    </source>
</evidence>
<dbReference type="PIRSF" id="PIRSF037350">
    <property type="entry name" value="Mtase_ZK1128_prd"/>
    <property type="match status" value="1"/>
</dbReference>
<dbReference type="EMBL" id="RCHS01000086">
    <property type="protein sequence ID" value="RMX60994.1"/>
    <property type="molecule type" value="Genomic_DNA"/>
</dbReference>
<evidence type="ECO:0000313" key="13">
    <source>
        <dbReference type="EMBL" id="RMX60994.1"/>
    </source>
</evidence>
<dbReference type="GO" id="GO:0001734">
    <property type="term" value="F:mRNA m(6)A methyltransferase activity"/>
    <property type="evidence" value="ECO:0007669"/>
    <property type="project" value="UniProtKB-ARBA"/>
</dbReference>
<dbReference type="FunFam" id="3.40.50.150:FF:000062">
    <property type="entry name" value="U6 small nuclear RNA (adenine-(43)-N(6))-methyltransferase"/>
    <property type="match status" value="1"/>
</dbReference>
<feature type="compositionally biased region" description="Basic and acidic residues" evidence="12">
    <location>
        <begin position="391"/>
        <end position="400"/>
    </location>
</feature>
<dbReference type="GO" id="GO:0005737">
    <property type="term" value="C:cytoplasm"/>
    <property type="evidence" value="ECO:0007669"/>
    <property type="project" value="UniProtKB-SubCell"/>
</dbReference>
<dbReference type="PANTHER" id="PTHR13393:SF0">
    <property type="entry name" value="RNA N6-ADENOSINE-METHYLTRANSFERASE METTL16"/>
    <property type="match status" value="1"/>
</dbReference>
<dbReference type="InterPro" id="IPR029063">
    <property type="entry name" value="SAM-dependent_MTases_sf"/>
</dbReference>
<evidence type="ECO:0000256" key="10">
    <source>
        <dbReference type="PIRNR" id="PIRNR037350"/>
    </source>
</evidence>
<organism evidence="13 14">
    <name type="scientific">Pocillopora damicornis</name>
    <name type="common">Cauliflower coral</name>
    <name type="synonym">Millepora damicornis</name>
    <dbReference type="NCBI Taxonomy" id="46731"/>
    <lineage>
        <taxon>Eukaryota</taxon>
        <taxon>Metazoa</taxon>
        <taxon>Cnidaria</taxon>
        <taxon>Anthozoa</taxon>
        <taxon>Hexacorallia</taxon>
        <taxon>Scleractinia</taxon>
        <taxon>Astrocoeniina</taxon>
        <taxon>Pocilloporidae</taxon>
        <taxon>Pocillopora</taxon>
    </lineage>
</organism>
<dbReference type="OrthoDB" id="514248at2759"/>
<keyword evidence="5 10" id="KW-0489">Methyltransferase</keyword>
<dbReference type="PANTHER" id="PTHR13393">
    <property type="entry name" value="SAM-DEPENDENT METHYLTRANSFERASE"/>
    <property type="match status" value="1"/>
</dbReference>
<comment type="subcellular location">
    <subcellularLocation>
        <location evidence="2">Cytoplasm</location>
    </subcellularLocation>
    <subcellularLocation>
        <location evidence="1">Nucleus</location>
    </subcellularLocation>
</comment>
<comment type="similarity">
    <text evidence="3 10">Belongs to the methyltransferase superfamily. METTL16/RlmF family.</text>
</comment>
<name>A0A3M6V5L1_POCDA</name>
<evidence type="ECO:0000256" key="7">
    <source>
        <dbReference type="ARBA" id="ARBA00022691"/>
    </source>
</evidence>
<keyword evidence="9" id="KW-0539">Nucleus</keyword>
<dbReference type="SUPFAM" id="SSF53335">
    <property type="entry name" value="S-adenosyl-L-methionine-dependent methyltransferases"/>
    <property type="match status" value="1"/>
</dbReference>
<feature type="binding site" evidence="11">
    <location>
        <position position="82"/>
    </location>
    <ligand>
        <name>S-adenosyl-L-methionine</name>
        <dbReference type="ChEBI" id="CHEBI:59789"/>
    </ligand>
</feature>
<keyword evidence="6 10" id="KW-0808">Transferase</keyword>